<keyword evidence="2" id="KW-0472">Membrane</keyword>
<proteinExistence type="predicted"/>
<dbReference type="EMBL" id="CM001376">
    <property type="protein sequence ID" value="EHM13882.1"/>
    <property type="molecule type" value="Genomic_DNA"/>
</dbReference>
<feature type="transmembrane region" description="Helical" evidence="2">
    <location>
        <begin position="77"/>
        <end position="95"/>
    </location>
</feature>
<dbReference type="Proteomes" id="UP000003806">
    <property type="component" value="Chromosome"/>
</dbReference>
<feature type="compositionally biased region" description="Basic and acidic residues" evidence="1">
    <location>
        <begin position="1"/>
        <end position="15"/>
    </location>
</feature>
<evidence type="ECO:0000256" key="2">
    <source>
        <dbReference type="SAM" id="Phobius"/>
    </source>
</evidence>
<dbReference type="RefSeq" id="WP_008519708.1">
    <property type="nucleotide sequence ID" value="NZ_CM001376.1"/>
</dbReference>
<reference evidence="3 4" key="1">
    <citation type="submission" date="2011-11" db="EMBL/GenBank/DDBJ databases">
        <title>The Noncontiguous Finished genome of Jonquetella anthropi DSM 22815.</title>
        <authorList>
            <consortium name="US DOE Joint Genome Institute (JGI-PGF)"/>
            <person name="Lucas S."/>
            <person name="Copeland A."/>
            <person name="Lapidus A."/>
            <person name="Glavina del Rio T."/>
            <person name="Dalin E."/>
            <person name="Tice H."/>
            <person name="Bruce D."/>
            <person name="Goodwin L."/>
            <person name="Pitluck S."/>
            <person name="Peters L."/>
            <person name="Mikhailova N."/>
            <person name="Held B."/>
            <person name="Kyrpides N."/>
            <person name="Mavromatis K."/>
            <person name="Ivanova N."/>
            <person name="Markowitz V."/>
            <person name="Cheng J.-F."/>
            <person name="Hugenholtz P."/>
            <person name="Woyke T."/>
            <person name="Wu D."/>
            <person name="Gronow S."/>
            <person name="Wellnitz S."/>
            <person name="Brambilla E."/>
            <person name="Klenk H.-P."/>
            <person name="Eisen J.A."/>
        </authorList>
    </citation>
    <scope>NUCLEOTIDE SEQUENCE [LARGE SCALE GENOMIC DNA]</scope>
    <source>
        <strain evidence="3 4">DSM 22815</strain>
    </source>
</reference>
<keyword evidence="4" id="KW-1185">Reference proteome</keyword>
<accession>H0UJB5</accession>
<feature type="transmembrane region" description="Helical" evidence="2">
    <location>
        <begin position="50"/>
        <end position="71"/>
    </location>
</feature>
<evidence type="ECO:0000313" key="3">
    <source>
        <dbReference type="EMBL" id="EHM13882.1"/>
    </source>
</evidence>
<dbReference type="STRING" id="885272.JonanDRAFT_1520"/>
<dbReference type="AlphaFoldDB" id="H0UJB5"/>
<evidence type="ECO:0000313" key="4">
    <source>
        <dbReference type="Proteomes" id="UP000003806"/>
    </source>
</evidence>
<protein>
    <submittedName>
        <fullName evidence="3">Uncharacterized protein</fullName>
    </submittedName>
</protein>
<keyword evidence="2" id="KW-0812">Transmembrane</keyword>
<gene>
    <name evidence="3" type="ORF">JonanDRAFT_1520</name>
</gene>
<evidence type="ECO:0000256" key="1">
    <source>
        <dbReference type="SAM" id="MobiDB-lite"/>
    </source>
</evidence>
<keyword evidence="2" id="KW-1133">Transmembrane helix</keyword>
<organism evidence="3 4">
    <name type="scientific">Jonquetella anthropi DSM 22815</name>
    <dbReference type="NCBI Taxonomy" id="885272"/>
    <lineage>
        <taxon>Bacteria</taxon>
        <taxon>Thermotogati</taxon>
        <taxon>Synergistota</taxon>
        <taxon>Synergistia</taxon>
        <taxon>Synergistales</taxon>
        <taxon>Dethiosulfovibrionaceae</taxon>
        <taxon>Jonquetella</taxon>
    </lineage>
</organism>
<dbReference type="HOGENOM" id="CLU_2302074_0_0_0"/>
<feature type="region of interest" description="Disordered" evidence="1">
    <location>
        <begin position="1"/>
        <end position="20"/>
    </location>
</feature>
<sequence length="100" mass="10945">MRPILFERETEEGRPVRPLPLHRREPVISVKSPDGEEPEELEPPSRTVRLLSLLGKIGSALLGLALVLWLLQGWHPFGAILAFCGILGLVAVSGGRSDDD</sequence>
<name>H0UJB5_9BACT</name>